<evidence type="ECO:0000259" key="1">
    <source>
        <dbReference type="Pfam" id="PF14065"/>
    </source>
</evidence>
<evidence type="ECO:0000313" key="3">
    <source>
        <dbReference type="Proteomes" id="UP001500936"/>
    </source>
</evidence>
<evidence type="ECO:0000313" key="2">
    <source>
        <dbReference type="EMBL" id="GAA4400418.1"/>
    </source>
</evidence>
<keyword evidence="3" id="KW-1185">Reference proteome</keyword>
<dbReference type="EMBL" id="BAABHB010000002">
    <property type="protein sequence ID" value="GAA4400418.1"/>
    <property type="molecule type" value="Genomic_DNA"/>
</dbReference>
<dbReference type="RefSeq" id="WP_345265273.1">
    <property type="nucleotide sequence ID" value="NZ_BAABHB010000002.1"/>
</dbReference>
<gene>
    <name evidence="2" type="ORF">GCM10023187_13600</name>
</gene>
<accession>A0ABP8K4Z7</accession>
<dbReference type="Proteomes" id="UP001500936">
    <property type="component" value="Unassembled WGS sequence"/>
</dbReference>
<proteinExistence type="predicted"/>
<dbReference type="InterPro" id="IPR025351">
    <property type="entry name" value="Pvc16_N"/>
</dbReference>
<comment type="caution">
    <text evidence="2">The sequence shown here is derived from an EMBL/GenBank/DDBJ whole genome shotgun (WGS) entry which is preliminary data.</text>
</comment>
<protein>
    <recommendedName>
        <fullName evidence="1">Pvc16 N-terminal domain-containing protein</fullName>
    </recommendedName>
</protein>
<name>A0ABP8K4Z7_9BACT</name>
<reference evidence="3" key="1">
    <citation type="journal article" date="2019" name="Int. J. Syst. Evol. Microbiol.">
        <title>The Global Catalogue of Microorganisms (GCM) 10K type strain sequencing project: providing services to taxonomists for standard genome sequencing and annotation.</title>
        <authorList>
            <consortium name="The Broad Institute Genomics Platform"/>
            <consortium name="The Broad Institute Genome Sequencing Center for Infectious Disease"/>
            <person name="Wu L."/>
            <person name="Ma J."/>
        </authorList>
    </citation>
    <scope>NUCLEOTIDE SEQUENCE [LARGE SCALE GENOMIC DNA]</scope>
    <source>
        <strain evidence="3">JCM 17925</strain>
    </source>
</reference>
<organism evidence="2 3">
    <name type="scientific">Nibrella viscosa</name>
    <dbReference type="NCBI Taxonomy" id="1084524"/>
    <lineage>
        <taxon>Bacteria</taxon>
        <taxon>Pseudomonadati</taxon>
        <taxon>Bacteroidota</taxon>
        <taxon>Cytophagia</taxon>
        <taxon>Cytophagales</taxon>
        <taxon>Spirosomataceae</taxon>
        <taxon>Nibrella</taxon>
    </lineage>
</organism>
<dbReference type="Pfam" id="PF14065">
    <property type="entry name" value="Pvc16_N"/>
    <property type="match status" value="1"/>
</dbReference>
<sequence length="194" mass="21844">MLRQALEGIRTELNAYLATTITNGDNGPIVRLMNIAGMDQNGTQAITDTVLMSLVNIEEETTLKNGATYKQPDALTTVRVNPVLYLNFFVLFAINATNETNYLNALLLLSRVITFFQRKYVFTRDNTPALDSGIEKLIAELYSPNFEQLNHLWAMLGGKYMPSALYRVRMLMIDDSQAEPSSRIETIEIGSKRL</sequence>
<feature type="domain" description="Pvc16 N-terminal" evidence="1">
    <location>
        <begin position="7"/>
        <end position="181"/>
    </location>
</feature>